<gene>
    <name evidence="1" type="ORF">HH214_08195</name>
</gene>
<name>A0A7L5DXW9_9SPHI</name>
<keyword evidence="1" id="KW-0808">Transferase</keyword>
<dbReference type="RefSeq" id="WP_169606861.1">
    <property type="nucleotide sequence ID" value="NZ_CP051682.1"/>
</dbReference>
<dbReference type="KEGG" id="mrob:HH214_08195"/>
<dbReference type="SUPFAM" id="SSF53448">
    <property type="entry name" value="Nucleotide-diphospho-sugar transferases"/>
    <property type="match status" value="1"/>
</dbReference>
<dbReference type="EMBL" id="CP051682">
    <property type="protein sequence ID" value="QJD95855.1"/>
    <property type="molecule type" value="Genomic_DNA"/>
</dbReference>
<protein>
    <submittedName>
        <fullName evidence="1">Nucleotide-diphospho-sugar transferase</fullName>
    </submittedName>
</protein>
<dbReference type="Proteomes" id="UP000503278">
    <property type="component" value="Chromosome"/>
</dbReference>
<proteinExistence type="predicted"/>
<sequence length="311" mass="36598">MAYQTQSAVLFIVFKRPDTTARVFNQIRAAQPKRLYVAADGPRYNKPDEAQLCKQVRLICEQIDWECEVKKFYHNENYGCKEAVSSAITWFFEHEEEGIILEDDCLPAESFFKYCDTLLEKYRYDTRIRHIGGANLQQGKIWGDGSYYYSNLTHVWGWAGWRRVWEQYDKELKLYEASEVRTQLAKIFTDHLILDSWEIIFNDVKAGKVNTWDYQLTFLNFFNNGLSVIPNSNLISNIGFGSGSTHDMDDINSYAAIQLQEINEIIAPQYILPEKQADLLTLSYEFNLVERYRKHNKLSRRFKRWINVKSI</sequence>
<evidence type="ECO:0000313" key="2">
    <source>
        <dbReference type="Proteomes" id="UP000503278"/>
    </source>
</evidence>
<dbReference type="AlphaFoldDB" id="A0A7L5DXW9"/>
<keyword evidence="2" id="KW-1185">Reference proteome</keyword>
<organism evidence="1 2">
    <name type="scientific">Mucilaginibacter robiniae</name>
    <dbReference type="NCBI Taxonomy" id="2728022"/>
    <lineage>
        <taxon>Bacteria</taxon>
        <taxon>Pseudomonadati</taxon>
        <taxon>Bacteroidota</taxon>
        <taxon>Sphingobacteriia</taxon>
        <taxon>Sphingobacteriales</taxon>
        <taxon>Sphingobacteriaceae</taxon>
        <taxon>Mucilaginibacter</taxon>
    </lineage>
</organism>
<evidence type="ECO:0000313" key="1">
    <source>
        <dbReference type="EMBL" id="QJD95855.1"/>
    </source>
</evidence>
<dbReference type="Gene3D" id="3.90.550.10">
    <property type="entry name" value="Spore Coat Polysaccharide Biosynthesis Protein SpsA, Chain A"/>
    <property type="match status" value="1"/>
</dbReference>
<accession>A0A7L5DXW9</accession>
<dbReference type="GO" id="GO:0016740">
    <property type="term" value="F:transferase activity"/>
    <property type="evidence" value="ECO:0007669"/>
    <property type="project" value="UniProtKB-KW"/>
</dbReference>
<dbReference type="InterPro" id="IPR029044">
    <property type="entry name" value="Nucleotide-diphossugar_trans"/>
</dbReference>
<reference evidence="1 2" key="1">
    <citation type="submission" date="2020-04" db="EMBL/GenBank/DDBJ databases">
        <title>Genome sequencing of novel species.</title>
        <authorList>
            <person name="Heo J."/>
            <person name="Kim S.-J."/>
            <person name="Kim J.-S."/>
            <person name="Hong S.-B."/>
            <person name="Kwon S.-W."/>
        </authorList>
    </citation>
    <scope>NUCLEOTIDE SEQUENCE [LARGE SCALE GENOMIC DNA]</scope>
    <source>
        <strain evidence="1 2">F39-2</strain>
    </source>
</reference>